<dbReference type="PANTHER" id="PTHR33481">
    <property type="entry name" value="REVERSE TRANSCRIPTASE"/>
    <property type="match status" value="1"/>
</dbReference>
<dbReference type="Pfam" id="PF14529">
    <property type="entry name" value="Exo_endo_phos_2"/>
    <property type="match status" value="1"/>
</dbReference>
<dbReference type="PROSITE" id="PS50878">
    <property type="entry name" value="RT_POL"/>
    <property type="match status" value="1"/>
</dbReference>
<dbReference type="InterPro" id="IPR005135">
    <property type="entry name" value="Endo/exonuclease/phosphatase"/>
</dbReference>
<dbReference type="EMBL" id="JANAWD010000341">
    <property type="protein sequence ID" value="KAJ3481073.1"/>
    <property type="molecule type" value="Genomic_DNA"/>
</dbReference>
<feature type="domain" description="Reverse transcriptase" evidence="1">
    <location>
        <begin position="549"/>
        <end position="857"/>
    </location>
</feature>
<dbReference type="SUPFAM" id="SSF53098">
    <property type="entry name" value="Ribonuclease H-like"/>
    <property type="match status" value="1"/>
</dbReference>
<evidence type="ECO:0000313" key="2">
    <source>
        <dbReference type="EMBL" id="KAJ3481073.1"/>
    </source>
</evidence>
<dbReference type="InterPro" id="IPR012337">
    <property type="entry name" value="RNaseH-like_sf"/>
</dbReference>
<proteinExistence type="predicted"/>
<dbReference type="SUPFAM" id="SSF56219">
    <property type="entry name" value="DNase I-like"/>
    <property type="match status" value="1"/>
</dbReference>
<dbReference type="Gene3D" id="3.30.420.10">
    <property type="entry name" value="Ribonuclease H-like superfamily/Ribonuclease H"/>
    <property type="match status" value="1"/>
</dbReference>
<reference evidence="2" key="1">
    <citation type="submission" date="2022-07" db="EMBL/GenBank/DDBJ databases">
        <title>Genome Sequence of Physisporinus lineatus.</title>
        <authorList>
            <person name="Buettner E."/>
        </authorList>
    </citation>
    <scope>NUCLEOTIDE SEQUENCE</scope>
    <source>
        <strain evidence="2">VT162</strain>
    </source>
</reference>
<protein>
    <recommendedName>
        <fullName evidence="1">Reverse transcriptase domain-containing protein</fullName>
    </recommendedName>
</protein>
<dbReference type="CDD" id="cd01650">
    <property type="entry name" value="RT_nLTR_like"/>
    <property type="match status" value="1"/>
</dbReference>
<dbReference type="InterPro" id="IPR000477">
    <property type="entry name" value="RT_dom"/>
</dbReference>
<dbReference type="GO" id="GO:0003824">
    <property type="term" value="F:catalytic activity"/>
    <property type="evidence" value="ECO:0007669"/>
    <property type="project" value="InterPro"/>
</dbReference>
<sequence>MEPDLPTTVHANLWRGRSPIELNDSDDEVYDLAETEPERDEEIRLVDERNLFLHNTTEGCPSVHSFTTSHMLCASINVQRSVQNMHAFLETHSHLDLILAQEPWVGNVKSVPSLLNKSGDESIDTQIHRNWILIRPAKLGRAVIYLNRRLERYQPIIREDIISHPDVVLLALTRDKDNKLFVMNVYNDGETNAALDLLIEKSEDIPMVNILAGDFNIKFNPLDESAHHTDPRWYTLNTWTTDHGLALSNREGEITHPPRHGGESGSVLDLVYLSPDRQECSLGKHLIDHNGRMSDHYPILFAYHTEIPEPTRVRRIPEDKISDFTETIFNLVKNSMILMTKPSDKEELIEASKELERIICTTWTDKSKETSRIAISRPWWDHNCADSHREFLQAAGAGPEEYRQKKQAFFSAMRKAKRNYFDLIIRNRQKDQHVWELLPWLHARKLPTYRPILNAEGQPSTSQGETFDTFASKYCTSEPLPVNMGCVDNMPQAEPRDFPEFSITELRQVINTTPAKSSPGHDSFSWTHIKETMKHGKEFGQCLLNLFNASIEFGHYPDYFKKAVTVIIPKPKKKTYDTPKSYRPIVLLSCIGKLMEKMIAHRLNFDASKHNILHPWQFGGTKQNSTYDAAIMLTQQVREGWARGMDTSVLAVDVSQFFTSVNHDVLIGTLEKQGFAPAFTTFMRSYLTGRTTTLRYGPYESSEYVVNVRCMQGSSMSPVLSNLYIAPILHLLAPINGPPEPITYYLGQDEDDDGEPLTVTQPDYTNIQFFVDDGTISATTRFLNMNCEILKHMFRALSAEMAKRGLLLETTKTELMHFEYDSARNPPLILEDWITGTFNTIKAVPLGSPWRYLGIFFDHKLNFRTHVEMYANKAFGVLNSMRLLGNSVRGLNPTRKRWLYLSVVLPTLFYGLPIWARHHPSKGIKHHLKKMQVVQNQAARWILGAFRTSPTDNLEILAGLLPMRFQAPKLWERYALRINTLPETHPVRVMVTGSHHIHIPFQGENVTARNSFREKLLPAMRMCGEKFFPHHAWNRPGDRISDIYEHRIFYDLERPPKYKPRAGHHNHMDRRLCHQQSRRAASGWKIVQNGPAPQVLTSGAEVEGRSHSYEAERIAIARGLRALADLDQWRDCAKLYIIADSFSALQAFLNTRPEPAQWAGIACSEVLDRLFLVNPNFQLRLRWIPSHQGVCVHNDDVDKLAGDKAKEVPPNGNMGKPTYLSYAKTIVTGKNLKRWRADRRGKWPNNRYQLSDKEIQPSHTNPKFLETFGESNKTTSRAVRGLTGHAPIGSYYHRFKIKPNSKCPCGADFESPEHVVWDCTLHPTRDFLRDVSVIRPDKLLWMRCSGPLNALYQFIKHNRKAFDFSNAPDPGG</sequence>
<dbReference type="Gene3D" id="3.60.10.10">
    <property type="entry name" value="Endonuclease/exonuclease/phosphatase"/>
    <property type="match status" value="1"/>
</dbReference>
<comment type="caution">
    <text evidence="2">The sequence shown here is derived from an EMBL/GenBank/DDBJ whole genome shotgun (WGS) entry which is preliminary data.</text>
</comment>
<keyword evidence="3" id="KW-1185">Reference proteome</keyword>
<dbReference type="PANTHER" id="PTHR33481:SF1">
    <property type="entry name" value="ENDONUCLEASE_EXONUCLEASE_PHOSPHATASE DOMAIN-CONTAINING PROTEIN-RELATED"/>
    <property type="match status" value="1"/>
</dbReference>
<dbReference type="InterPro" id="IPR036397">
    <property type="entry name" value="RNaseH_sf"/>
</dbReference>
<evidence type="ECO:0000313" key="3">
    <source>
        <dbReference type="Proteomes" id="UP001212997"/>
    </source>
</evidence>
<dbReference type="GO" id="GO:0003676">
    <property type="term" value="F:nucleic acid binding"/>
    <property type="evidence" value="ECO:0007669"/>
    <property type="project" value="InterPro"/>
</dbReference>
<evidence type="ECO:0000259" key="1">
    <source>
        <dbReference type="PROSITE" id="PS50878"/>
    </source>
</evidence>
<accession>A0AAD5V0H5</accession>
<dbReference type="Proteomes" id="UP001212997">
    <property type="component" value="Unassembled WGS sequence"/>
</dbReference>
<organism evidence="2 3">
    <name type="scientific">Meripilus lineatus</name>
    <dbReference type="NCBI Taxonomy" id="2056292"/>
    <lineage>
        <taxon>Eukaryota</taxon>
        <taxon>Fungi</taxon>
        <taxon>Dikarya</taxon>
        <taxon>Basidiomycota</taxon>
        <taxon>Agaricomycotina</taxon>
        <taxon>Agaricomycetes</taxon>
        <taxon>Polyporales</taxon>
        <taxon>Meripilaceae</taxon>
        <taxon>Meripilus</taxon>
    </lineage>
</organism>
<dbReference type="Pfam" id="PF00078">
    <property type="entry name" value="RVT_1"/>
    <property type="match status" value="1"/>
</dbReference>
<gene>
    <name evidence="2" type="ORF">NLI96_g7903</name>
</gene>
<dbReference type="InterPro" id="IPR043502">
    <property type="entry name" value="DNA/RNA_pol_sf"/>
</dbReference>
<dbReference type="InterPro" id="IPR036691">
    <property type="entry name" value="Endo/exonu/phosph_ase_sf"/>
</dbReference>
<dbReference type="SUPFAM" id="SSF56672">
    <property type="entry name" value="DNA/RNA polymerases"/>
    <property type="match status" value="1"/>
</dbReference>
<name>A0AAD5V0H5_9APHY</name>